<gene>
    <name evidence="2" type="ORF">JBF11_01065</name>
</gene>
<dbReference type="SUPFAM" id="SSF55729">
    <property type="entry name" value="Acyl-CoA N-acyltransferases (Nat)"/>
    <property type="match status" value="2"/>
</dbReference>
<proteinExistence type="predicted"/>
<keyword evidence="3" id="KW-1185">Reference proteome</keyword>
<feature type="domain" description="Phosphatidylglycerol lysyltransferase C-terminal" evidence="1">
    <location>
        <begin position="26"/>
        <end position="310"/>
    </location>
</feature>
<dbReference type="PANTHER" id="PTHR41373">
    <property type="entry name" value="DUF2156 DOMAIN-CONTAINING PROTEIN"/>
    <property type="match status" value="1"/>
</dbReference>
<dbReference type="RefSeq" id="WP_334315542.1">
    <property type="nucleotide sequence ID" value="NZ_CP065938.1"/>
</dbReference>
<organism evidence="2 3">
    <name type="scientific">Taurinivorans muris</name>
    <dbReference type="NCBI Taxonomy" id="2787751"/>
    <lineage>
        <taxon>Bacteria</taxon>
        <taxon>Pseudomonadati</taxon>
        <taxon>Thermodesulfobacteriota</taxon>
        <taxon>Desulfovibrionia</taxon>
        <taxon>Desulfovibrionales</taxon>
        <taxon>Desulfovibrionaceae</taxon>
        <taxon>Taurinivorans</taxon>
    </lineage>
</organism>
<name>A0ABY5Y3X8_9BACT</name>
<reference evidence="2" key="1">
    <citation type="submission" date="2020-12" db="EMBL/GenBank/DDBJ databases">
        <title>Taurinivorans muris gen. nov., sp. nov., fundamental and realized metabolic niche of a ubiquitous sulfidogenic bacterium in the murine intestine.</title>
        <authorList>
            <person name="Ye H."/>
            <person name="Hanson B.T."/>
            <person name="Loy A."/>
        </authorList>
    </citation>
    <scope>NUCLEOTIDE SEQUENCE</scope>
    <source>
        <strain evidence="2">LT0009</strain>
    </source>
</reference>
<evidence type="ECO:0000313" key="2">
    <source>
        <dbReference type="EMBL" id="UWX05948.1"/>
    </source>
</evidence>
<dbReference type="InterPro" id="IPR016181">
    <property type="entry name" value="Acyl_CoA_acyltransferase"/>
</dbReference>
<protein>
    <submittedName>
        <fullName evidence="2">DUF2156 domain-containing protein</fullName>
    </submittedName>
</protein>
<dbReference type="PIRSF" id="PIRSF018688">
    <property type="entry name" value="UCP018688"/>
    <property type="match status" value="1"/>
</dbReference>
<sequence length="317" mass="36615">MFEFKPVTLNLFAEYEQKRKECPVKSADYTFTNLFGWADKYGLSVAFTDDFAVIHQKYPYHCLWAPVGNWDKLNAEDLSELIHSVNIPSCHDNPLMASVSSHENRFCMHRVPDELAERVMDMYSGKVAVIEARGQWEYLYSRQELATLSGNRFHKKKNHVNGFYKSYACEYHPLTTEDGVKGSLEDVLELQNEWCKWHDCENSNSLYAENEAIFRVIGSWSAFGSLFGGSFYIDDKMVAFAVGEKLDDKTCVVHFEKAHSDYRGIYQAINHAFVNNCTEGFEIINREQDMDEEGIRKAKLTYNPVNYLKKSTLVFTL</sequence>
<dbReference type="Proteomes" id="UP001058120">
    <property type="component" value="Chromosome"/>
</dbReference>
<dbReference type="Gene3D" id="3.40.630.30">
    <property type="match status" value="1"/>
</dbReference>
<dbReference type="InterPro" id="IPR024320">
    <property type="entry name" value="LPG_synthase_C"/>
</dbReference>
<dbReference type="InterPro" id="IPR016732">
    <property type="entry name" value="UCP018688"/>
</dbReference>
<accession>A0ABY5Y3X8</accession>
<evidence type="ECO:0000313" key="3">
    <source>
        <dbReference type="Proteomes" id="UP001058120"/>
    </source>
</evidence>
<dbReference type="Pfam" id="PF09924">
    <property type="entry name" value="LPG_synthase_C"/>
    <property type="match status" value="1"/>
</dbReference>
<evidence type="ECO:0000259" key="1">
    <source>
        <dbReference type="Pfam" id="PF09924"/>
    </source>
</evidence>
<dbReference type="PANTHER" id="PTHR41373:SF1">
    <property type="entry name" value="PHOSPHATIDYLGLYCEROL LYSYLTRANSFERASE C-TERMINAL DOMAIN-CONTAINING PROTEIN"/>
    <property type="match status" value="1"/>
</dbReference>
<dbReference type="EMBL" id="CP065938">
    <property type="protein sequence ID" value="UWX05948.1"/>
    <property type="molecule type" value="Genomic_DNA"/>
</dbReference>